<name>A0A916Y868_9HYPH</name>
<comment type="caution">
    <text evidence="1">The sequence shown here is derived from an EMBL/GenBank/DDBJ whole genome shotgun (WGS) entry which is preliminary data.</text>
</comment>
<gene>
    <name evidence="1" type="ORF">GCM10011335_41720</name>
</gene>
<sequence>MHHEKRAGAAWREAKWLPRLVCRCRDLPDILKFARVAANSVASATCLYGPDQSSQSCAARESDVGIEMGLVSVDQAMMEAAFASELCADLSLACAVDVSGESGTAWAGPGATVESLMRACRDQQMVPGFDYRRSDRDGPGTLLAALLRDPTPLVRIQTVSPGGNVQWLPLQGQPERLALLCAGTPADGIVSRLELRLQTATRACSPADPSSCRPKALRR</sequence>
<evidence type="ECO:0000313" key="2">
    <source>
        <dbReference type="Proteomes" id="UP000613160"/>
    </source>
</evidence>
<dbReference type="InterPro" id="IPR036318">
    <property type="entry name" value="FAD-bd_PCMH-like_sf"/>
</dbReference>
<organism evidence="1 2">
    <name type="scientific">Aureimonas glaciei</name>
    <dbReference type="NCBI Taxonomy" id="1776957"/>
    <lineage>
        <taxon>Bacteria</taxon>
        <taxon>Pseudomonadati</taxon>
        <taxon>Pseudomonadota</taxon>
        <taxon>Alphaproteobacteria</taxon>
        <taxon>Hyphomicrobiales</taxon>
        <taxon>Aurantimonadaceae</taxon>
        <taxon>Aureimonas</taxon>
    </lineage>
</organism>
<protein>
    <submittedName>
        <fullName evidence="1">Uncharacterized protein</fullName>
    </submittedName>
</protein>
<dbReference type="RefSeq" id="WP_188854390.1">
    <property type="nucleotide sequence ID" value="NZ_BMJJ01000011.1"/>
</dbReference>
<dbReference type="EMBL" id="BMJJ01000011">
    <property type="protein sequence ID" value="GGD34321.1"/>
    <property type="molecule type" value="Genomic_DNA"/>
</dbReference>
<proteinExistence type="predicted"/>
<reference evidence="1" key="1">
    <citation type="journal article" date="2014" name="Int. J. Syst. Evol. Microbiol.">
        <title>Complete genome sequence of Corynebacterium casei LMG S-19264T (=DSM 44701T), isolated from a smear-ripened cheese.</title>
        <authorList>
            <consortium name="US DOE Joint Genome Institute (JGI-PGF)"/>
            <person name="Walter F."/>
            <person name="Albersmeier A."/>
            <person name="Kalinowski J."/>
            <person name="Ruckert C."/>
        </authorList>
    </citation>
    <scope>NUCLEOTIDE SEQUENCE</scope>
    <source>
        <strain evidence="1">CGMCC 1.15493</strain>
    </source>
</reference>
<dbReference type="AlphaFoldDB" id="A0A916Y868"/>
<dbReference type="GO" id="GO:0050660">
    <property type="term" value="F:flavin adenine dinucleotide binding"/>
    <property type="evidence" value="ECO:0007669"/>
    <property type="project" value="InterPro"/>
</dbReference>
<dbReference type="Proteomes" id="UP000613160">
    <property type="component" value="Unassembled WGS sequence"/>
</dbReference>
<evidence type="ECO:0000313" key="1">
    <source>
        <dbReference type="EMBL" id="GGD34321.1"/>
    </source>
</evidence>
<reference evidence="1" key="2">
    <citation type="submission" date="2020-09" db="EMBL/GenBank/DDBJ databases">
        <authorList>
            <person name="Sun Q."/>
            <person name="Zhou Y."/>
        </authorList>
    </citation>
    <scope>NUCLEOTIDE SEQUENCE</scope>
    <source>
        <strain evidence="1">CGMCC 1.15493</strain>
    </source>
</reference>
<accession>A0A916Y868</accession>
<dbReference type="SUPFAM" id="SSF56176">
    <property type="entry name" value="FAD-binding/transporter-associated domain-like"/>
    <property type="match status" value="1"/>
</dbReference>
<keyword evidence="2" id="KW-1185">Reference proteome</keyword>